<dbReference type="CDD" id="cd06324">
    <property type="entry name" value="PBP1_ABC_sugar_binding-like"/>
    <property type="match status" value="1"/>
</dbReference>
<organism evidence="5 6">
    <name type="scientific">Pseudomonas xionganensis</name>
    <dbReference type="NCBI Taxonomy" id="2654845"/>
    <lineage>
        <taxon>Bacteria</taxon>
        <taxon>Pseudomonadati</taxon>
        <taxon>Pseudomonadota</taxon>
        <taxon>Gammaproteobacteria</taxon>
        <taxon>Pseudomonadales</taxon>
        <taxon>Pseudomonadaceae</taxon>
        <taxon>Pseudomonas</taxon>
    </lineage>
</organism>
<reference evidence="5 6" key="1">
    <citation type="submission" date="2019-11" db="EMBL/GenBank/DDBJ databases">
        <title>Pseudomonas flavidum sp. nov., isolated from Baiyang Lake.</title>
        <authorList>
            <person name="Zhao Y."/>
        </authorList>
    </citation>
    <scope>NUCLEOTIDE SEQUENCE [LARGE SCALE GENOMIC DNA]</scope>
    <source>
        <strain evidence="6">R-22-3 w-18</strain>
    </source>
</reference>
<comment type="caution">
    <text evidence="5">The sequence shown here is derived from an EMBL/GenBank/DDBJ whole genome shotgun (WGS) entry which is preliminary data.</text>
</comment>
<evidence type="ECO:0000259" key="4">
    <source>
        <dbReference type="Pfam" id="PF13407"/>
    </source>
</evidence>
<dbReference type="PANTHER" id="PTHR46847">
    <property type="entry name" value="D-ALLOSE-BINDING PERIPLASMIC PROTEIN-RELATED"/>
    <property type="match status" value="1"/>
</dbReference>
<evidence type="ECO:0000313" key="6">
    <source>
        <dbReference type="Proteomes" id="UP000429555"/>
    </source>
</evidence>
<evidence type="ECO:0000256" key="1">
    <source>
        <dbReference type="ARBA" id="ARBA00004196"/>
    </source>
</evidence>
<keyword evidence="6" id="KW-1185">Reference proteome</keyword>
<dbReference type="Proteomes" id="UP000429555">
    <property type="component" value="Unassembled WGS sequence"/>
</dbReference>
<dbReference type="InterPro" id="IPR028082">
    <property type="entry name" value="Peripla_BP_I"/>
</dbReference>
<dbReference type="InterPro" id="IPR025997">
    <property type="entry name" value="SBP_2_dom"/>
</dbReference>
<dbReference type="GO" id="GO:0055085">
    <property type="term" value="P:transmembrane transport"/>
    <property type="evidence" value="ECO:0007669"/>
    <property type="project" value="UniProtKB-ARBA"/>
</dbReference>
<dbReference type="PANTHER" id="PTHR46847:SF2">
    <property type="entry name" value="ABC TRANSPORTER SUGAR-BINDING PROTEIN"/>
    <property type="match status" value="1"/>
</dbReference>
<dbReference type="GO" id="GO:0030313">
    <property type="term" value="C:cell envelope"/>
    <property type="evidence" value="ECO:0007669"/>
    <property type="project" value="UniProtKB-SubCell"/>
</dbReference>
<proteinExistence type="inferred from homology"/>
<feature type="domain" description="Periplasmic binding protein" evidence="4">
    <location>
        <begin position="116"/>
        <end position="271"/>
    </location>
</feature>
<accession>A0A6I4KTJ4</accession>
<gene>
    <name evidence="5" type="ORF">GJV18_11490</name>
</gene>
<keyword evidence="3" id="KW-0732">Signal</keyword>
<evidence type="ECO:0000313" key="5">
    <source>
        <dbReference type="EMBL" id="MVW75940.1"/>
    </source>
</evidence>
<protein>
    <submittedName>
        <fullName evidence="5">Substrate-binding domain-containing protein</fullName>
    </submittedName>
</protein>
<dbReference type="Gene3D" id="3.40.50.2300">
    <property type="match status" value="2"/>
</dbReference>
<name>A0A6I4KTJ4_9PSED</name>
<comment type="similarity">
    <text evidence="2">Belongs to the bacterial solute-binding protein 2 family.</text>
</comment>
<dbReference type="Pfam" id="PF13407">
    <property type="entry name" value="Peripla_BP_4"/>
    <property type="match status" value="1"/>
</dbReference>
<dbReference type="AlphaFoldDB" id="A0A6I4KTJ4"/>
<dbReference type="GO" id="GO:0030246">
    <property type="term" value="F:carbohydrate binding"/>
    <property type="evidence" value="ECO:0007669"/>
    <property type="project" value="UniProtKB-ARBA"/>
</dbReference>
<comment type="subcellular location">
    <subcellularLocation>
        <location evidence="1">Cell envelope</location>
    </subcellularLocation>
</comment>
<evidence type="ECO:0000256" key="3">
    <source>
        <dbReference type="ARBA" id="ARBA00022729"/>
    </source>
</evidence>
<evidence type="ECO:0000256" key="2">
    <source>
        <dbReference type="ARBA" id="ARBA00007639"/>
    </source>
</evidence>
<dbReference type="SUPFAM" id="SSF53822">
    <property type="entry name" value="Periplasmic binding protein-like I"/>
    <property type="match status" value="1"/>
</dbReference>
<sequence>MVFLNPGFSGEPFWVGYSDFMQAAAADLGVELTIVYGERDPQRILANAHAVLAGPELPDYLIFANEMYLGPELLRLFAGTPVKLFALHSTLTADQRALAGGPRQQYRNWIGSLVPNDEEAGYLMAKALFAKVGEEPVNLLAFSGVRHTPSATLREAGLHRALAEHPQVRLQQLVYGEWQRLRAYEQAQQLLQRYRDVRLVWSANDEMAFGAMQAALEVGKQPGRDMHFSALNNSVEVFQARIRGDIDVLATGHFTLGGWAVVMLHDHHAGQDFAERGGKDRVARLFTLVDRRQAAQLQGRIARKGYGIDFRRFSAVYQPQLSDYNFSIEALLR</sequence>
<dbReference type="RefSeq" id="WP_160346094.1">
    <property type="nucleotide sequence ID" value="NZ_WKJZ01000001.1"/>
</dbReference>
<dbReference type="EMBL" id="WKJZ01000001">
    <property type="protein sequence ID" value="MVW75940.1"/>
    <property type="molecule type" value="Genomic_DNA"/>
</dbReference>